<reference evidence="2" key="1">
    <citation type="journal article" date="2014" name="Genome Announc.">
        <title>Draft Genome Sequence of the Yeast Pseudozyma antarctica Type Strain JCM10317, a Producer of the Glycolipid Biosurfactants, Mannosylerythritol Lipids.</title>
        <authorList>
            <person name="Saika A."/>
            <person name="Koike H."/>
            <person name="Hori T."/>
            <person name="Fukuoka T."/>
            <person name="Sato S."/>
            <person name="Habe H."/>
            <person name="Kitamoto D."/>
            <person name="Morita T."/>
        </authorList>
    </citation>
    <scope>NUCLEOTIDE SEQUENCE [LARGE SCALE GENOMIC DNA]</scope>
    <source>
        <strain evidence="2">JCM 10317</strain>
    </source>
</reference>
<evidence type="ECO:0000313" key="1">
    <source>
        <dbReference type="EMBL" id="GAK67444.1"/>
    </source>
</evidence>
<dbReference type="HOGENOM" id="CLU_028686_0_0_1"/>
<dbReference type="InterPro" id="IPR008928">
    <property type="entry name" value="6-hairpin_glycosidase_sf"/>
</dbReference>
<accession>A0A081CL98</accession>
<dbReference type="Pfam" id="PF03663">
    <property type="entry name" value="Glyco_hydro_76"/>
    <property type="match status" value="1"/>
</dbReference>
<dbReference type="GO" id="GO:0005975">
    <property type="term" value="P:carbohydrate metabolic process"/>
    <property type="evidence" value="ECO:0007669"/>
    <property type="project" value="InterPro"/>
</dbReference>
<dbReference type="RefSeq" id="XP_014654386.1">
    <property type="nucleotide sequence ID" value="XM_014798900.1"/>
</dbReference>
<protein>
    <submittedName>
        <fullName evidence="1">Glycosyl hydrolase</fullName>
    </submittedName>
</protein>
<dbReference type="PANTHER" id="PTHR47791">
    <property type="entry name" value="MEIOTICALLY UP-REGULATED GENE 191 PROTEIN"/>
    <property type="match status" value="1"/>
</dbReference>
<gene>
    <name evidence="1" type="ORF">PAN0_018c5672</name>
</gene>
<dbReference type="GeneID" id="26306439"/>
<keyword evidence="2" id="KW-1185">Reference proteome</keyword>
<dbReference type="InterPro" id="IPR005198">
    <property type="entry name" value="Glyco_hydro_76"/>
</dbReference>
<dbReference type="Proteomes" id="UP000053758">
    <property type="component" value="Unassembled WGS sequence"/>
</dbReference>
<dbReference type="SUPFAM" id="SSF48208">
    <property type="entry name" value="Six-hairpin glycosidases"/>
    <property type="match status" value="1"/>
</dbReference>
<organism evidence="1 2">
    <name type="scientific">Pseudozyma antarctica</name>
    <name type="common">Yeast</name>
    <name type="synonym">Candida antarctica</name>
    <dbReference type="NCBI Taxonomy" id="84753"/>
    <lineage>
        <taxon>Eukaryota</taxon>
        <taxon>Fungi</taxon>
        <taxon>Dikarya</taxon>
        <taxon>Basidiomycota</taxon>
        <taxon>Ustilaginomycotina</taxon>
        <taxon>Ustilaginomycetes</taxon>
        <taxon>Ustilaginales</taxon>
        <taxon>Ustilaginaceae</taxon>
        <taxon>Moesziomyces</taxon>
    </lineage>
</organism>
<dbReference type="EMBL" id="DF830085">
    <property type="protein sequence ID" value="GAK67444.1"/>
    <property type="molecule type" value="Genomic_DNA"/>
</dbReference>
<dbReference type="OrthoDB" id="9984024at2759"/>
<keyword evidence="1" id="KW-0378">Hydrolase</keyword>
<dbReference type="AlphaFoldDB" id="A0A081CL98"/>
<dbReference type="Gene3D" id="1.50.10.20">
    <property type="match status" value="1"/>
</dbReference>
<proteinExistence type="predicted"/>
<dbReference type="GO" id="GO:0016787">
    <property type="term" value="F:hydrolase activity"/>
    <property type="evidence" value="ECO:0007669"/>
    <property type="project" value="UniProtKB-KW"/>
</dbReference>
<sequence>MLLSKYLSLLVAGLAAGSSSTAKPLPGMDVGRPQVDAGMRSLFAYYNGTDGRFDTSASWWLSGNALTTVLEYMDKTHSRRYMPQVLNTIEQQKKPLPWWPSGGGIFRADSTDDTGWWALAMLKMYDLTHDGKYLEYAVLDAEYLQSFQSGACGGGIIWDIPSRTYKNAISNELFLSLAAGLANRLPDAKQRGKWQGVAKAQYSWFVQSGMINSVNLINDGLTDACKNNAGVVWTYNQGVILGGLVELFTADGHKREYLDLATKIARAVTLSSAFNSDGVLVESCEGAQKCNTDQDAFKGILARNLDKLNRLTPGMPYTAYLKRQAASAYAKARNATDFYGVQWTGPVGQANVGTQGSAMSLLVAAL</sequence>
<dbReference type="InterPro" id="IPR053169">
    <property type="entry name" value="MUG_Protein"/>
</dbReference>
<name>A0A081CL98_PSEA2</name>
<dbReference type="PANTHER" id="PTHR47791:SF3">
    <property type="entry name" value="MEIOTICALLY UP-REGULATED GENE 191 PROTEIN"/>
    <property type="match status" value="1"/>
</dbReference>
<evidence type="ECO:0000313" key="2">
    <source>
        <dbReference type="Proteomes" id="UP000053758"/>
    </source>
</evidence>